<dbReference type="PROSITE" id="PS00141">
    <property type="entry name" value="ASP_PROTEASE"/>
    <property type="match status" value="1"/>
</dbReference>
<dbReference type="GO" id="GO:0006508">
    <property type="term" value="P:proteolysis"/>
    <property type="evidence" value="ECO:0007669"/>
    <property type="project" value="InterPro"/>
</dbReference>
<evidence type="ECO:0000313" key="3">
    <source>
        <dbReference type="Proteomes" id="UP000024635"/>
    </source>
</evidence>
<dbReference type="AlphaFoldDB" id="A0A016URE4"/>
<feature type="region of interest" description="Disordered" evidence="1">
    <location>
        <begin position="380"/>
        <end position="492"/>
    </location>
</feature>
<feature type="compositionally biased region" description="Basic and acidic residues" evidence="1">
    <location>
        <begin position="422"/>
        <end position="435"/>
    </location>
</feature>
<dbReference type="Proteomes" id="UP000024635">
    <property type="component" value="Unassembled WGS sequence"/>
</dbReference>
<evidence type="ECO:0000313" key="2">
    <source>
        <dbReference type="EMBL" id="EYC17486.1"/>
    </source>
</evidence>
<dbReference type="EMBL" id="JARK01001366">
    <property type="protein sequence ID" value="EYC17486.1"/>
    <property type="molecule type" value="Genomic_DNA"/>
</dbReference>
<dbReference type="InterPro" id="IPR001969">
    <property type="entry name" value="Aspartic_peptidase_AS"/>
</dbReference>
<dbReference type="STRING" id="53326.A0A016URE4"/>
<feature type="compositionally biased region" description="Basic and acidic residues" evidence="1">
    <location>
        <begin position="386"/>
        <end position="403"/>
    </location>
</feature>
<feature type="compositionally biased region" description="Basic residues" evidence="1">
    <location>
        <begin position="326"/>
        <end position="338"/>
    </location>
</feature>
<dbReference type="InterPro" id="IPR021109">
    <property type="entry name" value="Peptidase_aspartic_dom_sf"/>
</dbReference>
<protein>
    <submittedName>
        <fullName evidence="2">Uncharacterized protein</fullName>
    </submittedName>
</protein>
<dbReference type="GO" id="GO:0004190">
    <property type="term" value="F:aspartic-type endopeptidase activity"/>
    <property type="evidence" value="ECO:0007669"/>
    <property type="project" value="InterPro"/>
</dbReference>
<accession>A0A016URE4</accession>
<keyword evidence="3" id="KW-1185">Reference proteome</keyword>
<sequence>MSLNKWICGSVGAHKRHNELFGEQTVVDVRLLGLSRKALLDTGSQVNIVPLEMSQASMAAGLDLDKEMEEIPIDNQVPVYDASGNRISFKGAVRLTLQLENGFKQKIAFFVTAGGDGMLVLGTNALTKPRIGPNPPGKVRMTRGTRHGIAGKLLATSQPARKQRTGVANADKRVYKGPEKTETLPMARHRVRREKPGNPKCELLHESIGSRKSDSIKVLTASSLAGAKPLGGGEVGTHEEPSASAKSSRRGRVKEHRAYVAGVSGTGLPIDHIIVSGAGKVCSGGRIHSEMSRIDKACPVELSFAKSPSVGAKVSKTDERCESQGRRKRGERKRSRKRLREESSMGRKAGCSRMSTGTDRLLKFAQPMCCLRAGLRLKKSPSTGSEEMHLTRNDVCNSKEHGFESPGKVKRRRKDKMPRAQTRQDDERTMPRQDKQLPPSRCNARGTSKRRNVESHMQHQVEIQPRRSYSRSIQHAVPTPLSRDDSRFRRDM</sequence>
<organism evidence="2 3">
    <name type="scientific">Ancylostoma ceylanicum</name>
    <dbReference type="NCBI Taxonomy" id="53326"/>
    <lineage>
        <taxon>Eukaryota</taxon>
        <taxon>Metazoa</taxon>
        <taxon>Ecdysozoa</taxon>
        <taxon>Nematoda</taxon>
        <taxon>Chromadorea</taxon>
        <taxon>Rhabditida</taxon>
        <taxon>Rhabditina</taxon>
        <taxon>Rhabditomorpha</taxon>
        <taxon>Strongyloidea</taxon>
        <taxon>Ancylostomatidae</taxon>
        <taxon>Ancylostomatinae</taxon>
        <taxon>Ancylostoma</taxon>
    </lineage>
</organism>
<feature type="compositionally biased region" description="Basic and acidic residues" evidence="1">
    <location>
        <begin position="482"/>
        <end position="492"/>
    </location>
</feature>
<proteinExistence type="predicted"/>
<feature type="compositionally biased region" description="Basic and acidic residues" evidence="1">
    <location>
        <begin position="315"/>
        <end position="325"/>
    </location>
</feature>
<feature type="region of interest" description="Disordered" evidence="1">
    <location>
        <begin position="309"/>
        <end position="354"/>
    </location>
</feature>
<evidence type="ECO:0000256" key="1">
    <source>
        <dbReference type="SAM" id="MobiDB-lite"/>
    </source>
</evidence>
<reference evidence="3" key="1">
    <citation type="journal article" date="2015" name="Nat. Genet.">
        <title>The genome and transcriptome of the zoonotic hookworm Ancylostoma ceylanicum identify infection-specific gene families.</title>
        <authorList>
            <person name="Schwarz E.M."/>
            <person name="Hu Y."/>
            <person name="Antoshechkin I."/>
            <person name="Miller M.M."/>
            <person name="Sternberg P.W."/>
            <person name="Aroian R.V."/>
        </authorList>
    </citation>
    <scope>NUCLEOTIDE SEQUENCE</scope>
    <source>
        <strain evidence="3">HY135</strain>
    </source>
</reference>
<feature type="region of interest" description="Disordered" evidence="1">
    <location>
        <begin position="227"/>
        <end position="254"/>
    </location>
</feature>
<dbReference type="SUPFAM" id="SSF50630">
    <property type="entry name" value="Acid proteases"/>
    <property type="match status" value="1"/>
</dbReference>
<gene>
    <name evidence="2" type="primary">Acey_s0030.g2082</name>
    <name evidence="2" type="ORF">Y032_0030g2082</name>
</gene>
<comment type="caution">
    <text evidence="2">The sequence shown here is derived from an EMBL/GenBank/DDBJ whole genome shotgun (WGS) entry which is preliminary data.</text>
</comment>
<dbReference type="OrthoDB" id="5876729at2759"/>
<name>A0A016URE4_9BILA</name>